<evidence type="ECO:0000313" key="3">
    <source>
        <dbReference type="Proteomes" id="UP001519460"/>
    </source>
</evidence>
<protein>
    <submittedName>
        <fullName evidence="2">Uncharacterized protein</fullName>
    </submittedName>
</protein>
<comment type="caution">
    <text evidence="2">The sequence shown here is derived from an EMBL/GenBank/DDBJ whole genome shotgun (WGS) entry which is preliminary data.</text>
</comment>
<dbReference type="EMBL" id="JACVVK020000009">
    <property type="protein sequence ID" value="KAK7505870.1"/>
    <property type="molecule type" value="Genomic_DNA"/>
</dbReference>
<sequence length="176" mass="19008">MKGAAASVIYGVNQTAVKSALLDSFVALSPACKERQQQCTHTHPHAASTHLLGQGPTHLALKQILPQKITGSAHHLRQETQVGKQVGRRNHSGVSTNGDDPQQALHDKRNCDLHKNFTTTSSNIRTDKDACNCKVCRVQLSSARRVLAINSCLPSTSARPEKRQGVGVMRTASNSQ</sequence>
<reference evidence="2 3" key="1">
    <citation type="journal article" date="2023" name="Sci. Data">
        <title>Genome assembly of the Korean intertidal mud-creeper Batillaria attramentaria.</title>
        <authorList>
            <person name="Patra A.K."/>
            <person name="Ho P.T."/>
            <person name="Jun S."/>
            <person name="Lee S.J."/>
            <person name="Kim Y."/>
            <person name="Won Y.J."/>
        </authorList>
    </citation>
    <scope>NUCLEOTIDE SEQUENCE [LARGE SCALE GENOMIC DNA]</scope>
    <source>
        <strain evidence="2">Wonlab-2016</strain>
    </source>
</reference>
<feature type="region of interest" description="Disordered" evidence="1">
    <location>
        <begin position="77"/>
        <end position="106"/>
    </location>
</feature>
<dbReference type="Proteomes" id="UP001519460">
    <property type="component" value="Unassembled WGS sequence"/>
</dbReference>
<organism evidence="2 3">
    <name type="scientific">Batillaria attramentaria</name>
    <dbReference type="NCBI Taxonomy" id="370345"/>
    <lineage>
        <taxon>Eukaryota</taxon>
        <taxon>Metazoa</taxon>
        <taxon>Spiralia</taxon>
        <taxon>Lophotrochozoa</taxon>
        <taxon>Mollusca</taxon>
        <taxon>Gastropoda</taxon>
        <taxon>Caenogastropoda</taxon>
        <taxon>Sorbeoconcha</taxon>
        <taxon>Cerithioidea</taxon>
        <taxon>Batillariidae</taxon>
        <taxon>Batillaria</taxon>
    </lineage>
</organism>
<evidence type="ECO:0000313" key="2">
    <source>
        <dbReference type="EMBL" id="KAK7505870.1"/>
    </source>
</evidence>
<proteinExistence type="predicted"/>
<gene>
    <name evidence="2" type="ORF">BaRGS_00003141</name>
</gene>
<accession>A0ABD0M2B4</accession>
<evidence type="ECO:0000256" key="1">
    <source>
        <dbReference type="SAM" id="MobiDB-lite"/>
    </source>
</evidence>
<dbReference type="AlphaFoldDB" id="A0ABD0M2B4"/>
<name>A0ABD0M2B4_9CAEN</name>
<keyword evidence="3" id="KW-1185">Reference proteome</keyword>
<feature type="region of interest" description="Disordered" evidence="1">
    <location>
        <begin position="156"/>
        <end position="176"/>
    </location>
</feature>